<evidence type="ECO:0000256" key="1">
    <source>
        <dbReference type="SAM" id="Coils"/>
    </source>
</evidence>
<keyword evidence="4" id="KW-1185">Reference proteome</keyword>
<comment type="caution">
    <text evidence="3">The sequence shown here is derived from an EMBL/GenBank/DDBJ whole genome shotgun (WGS) entry which is preliminary data.</text>
</comment>
<feature type="compositionally biased region" description="Basic and acidic residues" evidence="2">
    <location>
        <begin position="536"/>
        <end position="547"/>
    </location>
</feature>
<organism evidence="3 4">
    <name type="scientific">Dreissena polymorpha</name>
    <name type="common">Zebra mussel</name>
    <name type="synonym">Mytilus polymorpha</name>
    <dbReference type="NCBI Taxonomy" id="45954"/>
    <lineage>
        <taxon>Eukaryota</taxon>
        <taxon>Metazoa</taxon>
        <taxon>Spiralia</taxon>
        <taxon>Lophotrochozoa</taxon>
        <taxon>Mollusca</taxon>
        <taxon>Bivalvia</taxon>
        <taxon>Autobranchia</taxon>
        <taxon>Heteroconchia</taxon>
        <taxon>Euheterodonta</taxon>
        <taxon>Imparidentia</taxon>
        <taxon>Neoheterodontei</taxon>
        <taxon>Myida</taxon>
        <taxon>Dreissenoidea</taxon>
        <taxon>Dreissenidae</taxon>
        <taxon>Dreissena</taxon>
    </lineage>
</organism>
<feature type="region of interest" description="Disordered" evidence="2">
    <location>
        <begin position="953"/>
        <end position="984"/>
    </location>
</feature>
<dbReference type="Pfam" id="PF15254">
    <property type="entry name" value="CCDC14"/>
    <property type="match status" value="2"/>
</dbReference>
<reference evidence="3" key="2">
    <citation type="submission" date="2020-11" db="EMBL/GenBank/DDBJ databases">
        <authorList>
            <person name="McCartney M.A."/>
            <person name="Auch B."/>
            <person name="Kono T."/>
            <person name="Mallez S."/>
            <person name="Becker A."/>
            <person name="Gohl D.M."/>
            <person name="Silverstein K.A.T."/>
            <person name="Koren S."/>
            <person name="Bechman K.B."/>
            <person name="Herman A."/>
            <person name="Abrahante J.E."/>
            <person name="Garbe J."/>
        </authorList>
    </citation>
    <scope>NUCLEOTIDE SEQUENCE</scope>
    <source>
        <strain evidence="3">Duluth1</strain>
        <tissue evidence="3">Whole animal</tissue>
    </source>
</reference>
<feature type="region of interest" description="Disordered" evidence="2">
    <location>
        <begin position="1"/>
        <end position="65"/>
    </location>
</feature>
<feature type="compositionally biased region" description="Low complexity" evidence="2">
    <location>
        <begin position="16"/>
        <end position="33"/>
    </location>
</feature>
<feature type="compositionally biased region" description="Basic and acidic residues" evidence="2">
    <location>
        <begin position="1088"/>
        <end position="1107"/>
    </location>
</feature>
<feature type="coiled-coil region" evidence="1">
    <location>
        <begin position="890"/>
        <end position="917"/>
    </location>
</feature>
<feature type="region of interest" description="Disordered" evidence="2">
    <location>
        <begin position="505"/>
        <end position="597"/>
    </location>
</feature>
<feature type="compositionally biased region" description="Basic and acidic residues" evidence="2">
    <location>
        <begin position="961"/>
        <end position="974"/>
    </location>
</feature>
<feature type="coiled-coil region" evidence="1">
    <location>
        <begin position="744"/>
        <end position="771"/>
    </location>
</feature>
<keyword evidence="1" id="KW-0175">Coiled coil</keyword>
<feature type="region of interest" description="Disordered" evidence="2">
    <location>
        <begin position="88"/>
        <end position="125"/>
    </location>
</feature>
<feature type="compositionally biased region" description="Polar residues" evidence="2">
    <location>
        <begin position="421"/>
        <end position="435"/>
    </location>
</feature>
<accession>A0A9D4DSQ0</accession>
<dbReference type="PANTHER" id="PTHR22367:SF2">
    <property type="entry name" value="COILED-COIL DOMAIN-CONTAINING PROTEIN 14"/>
    <property type="match status" value="1"/>
</dbReference>
<proteinExistence type="predicted"/>
<feature type="region of interest" description="Disordered" evidence="2">
    <location>
        <begin position="1031"/>
        <end position="1107"/>
    </location>
</feature>
<dbReference type="PANTHER" id="PTHR22367">
    <property type="entry name" value="COILED-COIL DOMAIN-CONTAINING PROTEIN 14"/>
    <property type="match status" value="1"/>
</dbReference>
<feature type="compositionally biased region" description="Basic and acidic residues" evidence="2">
    <location>
        <begin position="1052"/>
        <end position="1065"/>
    </location>
</feature>
<dbReference type="InterPro" id="IPR029343">
    <property type="entry name" value="CCDC14"/>
</dbReference>
<dbReference type="GO" id="GO:0034451">
    <property type="term" value="C:centriolar satellite"/>
    <property type="evidence" value="ECO:0007669"/>
    <property type="project" value="TreeGrafter"/>
</dbReference>
<dbReference type="GO" id="GO:0071539">
    <property type="term" value="P:protein localization to centrosome"/>
    <property type="evidence" value="ECO:0007669"/>
    <property type="project" value="TreeGrafter"/>
</dbReference>
<feature type="region of interest" description="Disordered" evidence="2">
    <location>
        <begin position="326"/>
        <end position="381"/>
    </location>
</feature>
<feature type="region of interest" description="Disordered" evidence="2">
    <location>
        <begin position="421"/>
        <end position="471"/>
    </location>
</feature>
<sequence>MFAKPASKKMSTPVNKQKVSAKPKAVSVKSGVKTTQHGKRSKSDSTKNGKAFKPAQRPDAGYSLYSTDSEDQVTLAFNEMETCEKILTHLKSKQKEPSTKSKGKSKVKRNETTSPPRPLNENPPVSTIVPGLSSMYGTPFPYGAAQLLRQVYGHDSATNPIFNSRLASSTPDPEKLAADTSACQLPNASESNIQQDVPERDISTVSSVPPSLNHLQNMAQMVEIYKQLELKKNQQIQEAVAKETLQKLNAMDIHIASADTRGNGSSNSRIPVPLLQQCALSEQKGSLGQHDLVSTNFLQSEALGREWSEKAPTTRELVSKNNRQLEAFGRESSDLLPPATRDSGGTARGSLGFTIPQRDSMFRPVMPSTGEDFIDTENPASTNSSLTAFQHYISGDSKEFLPPQNWVLNFKDLKEVANRQKSNVETVGQPESGTASVIERGERDSLRESVRSEKSDVLCEKTHGKSQQQEACSQYQIYKSKPDSVKHGQLVYSNKNIDHNLQCKTEESISGSSESKSDGSDATLGHNRGQMSLDEVPERDLPVERKKSPYKSSVQQTTKGNTFRMGVQQKNESQNLSALTSSTPKNQNISNNSGSSSLGGKIVFIPDDSQTPTVIGHVPAPPLQNQPISWPLMNVPQAASVLSSAVGQHGVSTSQLSAPSLQLGQASLEGASLGYHSSANAKAIAASDIGIRKLRYLLKELKECNRVIKDVEVNRLVGDLDDTVNSIPQLALTFNLQTEIDLAIQPLRSENSQLRRKVRMLNQQLKEKEGENEPKDINFEILHLQTSNESLQKVLREERDIKTRLAAEVQYLYQEIHKMKVDKSKLIASTSEKETEQLKVRQEITMEAQQVKHDLELLKKGHEATLTQLEAIEKENHILQVTLRQRDEEIARQQEIVETMKESISELLHELEQSRCEDRNWDHNQSYGLNRLLKIVEGDGQAGFTVRRGQQLAATKPLQRTPERRSRAAERRELDFDDSGATTSTARLTQEALADHNRHHLPVRAMTNGRQGPASESELDTLVDLQMKRDMGGAWNDRPGQRRTSSLSPVRLKNDQPGRDVRDLRGPGFPPMRSGAGALRDAGGNVGAERETYRPRPSSERIKRWESEEVKDGREELSPARGIRNRQPYNRGQMVGEYSPSRARAQQGYSSGGRATDGLQDGTEVSVEQSRYSVTDYFRKYHPQDTVTRPIETLVNKGLPPRGRYLNNRVAEFYTSSEADDRTAKSSEATGVVRNAQRLAKFRGRSADHTISAIHDDDNVSSVSMSSVTTANTVDEGKFRQGIATLDANIARLQQALLKTKSMLS</sequence>
<name>A0A9D4DSQ0_DREPO</name>
<reference evidence="3" key="1">
    <citation type="journal article" date="2019" name="bioRxiv">
        <title>The Genome of the Zebra Mussel, Dreissena polymorpha: A Resource for Invasive Species Research.</title>
        <authorList>
            <person name="McCartney M.A."/>
            <person name="Auch B."/>
            <person name="Kono T."/>
            <person name="Mallez S."/>
            <person name="Zhang Y."/>
            <person name="Obille A."/>
            <person name="Becker A."/>
            <person name="Abrahante J.E."/>
            <person name="Garbe J."/>
            <person name="Badalamenti J.P."/>
            <person name="Herman A."/>
            <person name="Mangelson H."/>
            <person name="Liachko I."/>
            <person name="Sullivan S."/>
            <person name="Sone E.D."/>
            <person name="Koren S."/>
            <person name="Silverstein K.A.T."/>
            <person name="Beckman K.B."/>
            <person name="Gohl D.M."/>
        </authorList>
    </citation>
    <scope>NUCLEOTIDE SEQUENCE</scope>
    <source>
        <strain evidence="3">Duluth1</strain>
        <tissue evidence="3">Whole animal</tissue>
    </source>
</reference>
<gene>
    <name evidence="3" type="ORF">DPMN_188048</name>
</gene>
<feature type="compositionally biased region" description="Basic and acidic residues" evidence="2">
    <location>
        <begin position="88"/>
        <end position="99"/>
    </location>
</feature>
<dbReference type="Proteomes" id="UP000828390">
    <property type="component" value="Unassembled WGS sequence"/>
</dbReference>
<evidence type="ECO:0000313" key="3">
    <source>
        <dbReference type="EMBL" id="KAH3753412.1"/>
    </source>
</evidence>
<dbReference type="EMBL" id="JAIWYP010000010">
    <property type="protein sequence ID" value="KAH3753412.1"/>
    <property type="molecule type" value="Genomic_DNA"/>
</dbReference>
<evidence type="ECO:0000313" key="4">
    <source>
        <dbReference type="Proteomes" id="UP000828390"/>
    </source>
</evidence>
<evidence type="ECO:0008006" key="5">
    <source>
        <dbReference type="Google" id="ProtNLM"/>
    </source>
</evidence>
<feature type="compositionally biased region" description="Low complexity" evidence="2">
    <location>
        <begin position="588"/>
        <end position="597"/>
    </location>
</feature>
<feature type="region of interest" description="Disordered" evidence="2">
    <location>
        <begin position="1124"/>
        <end position="1164"/>
    </location>
</feature>
<feature type="compositionally biased region" description="Basic and acidic residues" evidence="2">
    <location>
        <begin position="439"/>
        <end position="463"/>
    </location>
</feature>
<feature type="compositionally biased region" description="Polar residues" evidence="2">
    <location>
        <begin position="550"/>
        <end position="561"/>
    </location>
</feature>
<feature type="compositionally biased region" description="Polar residues" evidence="2">
    <location>
        <begin position="568"/>
        <end position="587"/>
    </location>
</feature>
<evidence type="ECO:0000256" key="2">
    <source>
        <dbReference type="SAM" id="MobiDB-lite"/>
    </source>
</evidence>
<protein>
    <recommendedName>
        <fullName evidence="5">Coiled-coil domain-containing protein 14</fullName>
    </recommendedName>
</protein>